<dbReference type="Gene3D" id="3.50.80.10">
    <property type="entry name" value="D-tyrosyl-tRNA(Tyr) deacylase"/>
    <property type="match status" value="1"/>
</dbReference>
<evidence type="ECO:0000313" key="2">
    <source>
        <dbReference type="EMBL" id="KKN54924.1"/>
    </source>
</evidence>
<organism evidence="2">
    <name type="scientific">marine sediment metagenome</name>
    <dbReference type="NCBI Taxonomy" id="412755"/>
    <lineage>
        <taxon>unclassified sequences</taxon>
        <taxon>metagenomes</taxon>
        <taxon>ecological metagenomes</taxon>
    </lineage>
</organism>
<feature type="domain" description="Threonyl-tRNA synthetase editing" evidence="1">
    <location>
        <begin position="1"/>
        <end position="139"/>
    </location>
</feature>
<dbReference type="InterPro" id="IPR015011">
    <property type="entry name" value="Threonyl-tRNA_syn_edit_dom_arc"/>
</dbReference>
<comment type="caution">
    <text evidence="2">The sequence shown here is derived from an EMBL/GenBank/DDBJ whole genome shotgun (WGS) entry which is preliminary data.</text>
</comment>
<dbReference type="GO" id="GO:0005524">
    <property type="term" value="F:ATP binding"/>
    <property type="evidence" value="ECO:0007669"/>
    <property type="project" value="InterPro"/>
</dbReference>
<protein>
    <recommendedName>
        <fullName evidence="1">Threonyl-tRNA synthetase editing domain-containing protein</fullName>
    </recommendedName>
</protein>
<dbReference type="AlphaFoldDB" id="A0A0F9RJJ9"/>
<dbReference type="GO" id="GO:0008270">
    <property type="term" value="F:zinc ion binding"/>
    <property type="evidence" value="ECO:0007669"/>
    <property type="project" value="InterPro"/>
</dbReference>
<name>A0A0F9RJJ9_9ZZZZ</name>
<dbReference type="InterPro" id="IPR023509">
    <property type="entry name" value="DTD-like_sf"/>
</dbReference>
<dbReference type="GO" id="GO:0005737">
    <property type="term" value="C:cytoplasm"/>
    <property type="evidence" value="ECO:0007669"/>
    <property type="project" value="InterPro"/>
</dbReference>
<accession>A0A0F9RJJ9</accession>
<dbReference type="GO" id="GO:0004829">
    <property type="term" value="F:threonine-tRNA ligase activity"/>
    <property type="evidence" value="ECO:0007669"/>
    <property type="project" value="InterPro"/>
</dbReference>
<reference evidence="2" key="1">
    <citation type="journal article" date="2015" name="Nature">
        <title>Complex archaea that bridge the gap between prokaryotes and eukaryotes.</title>
        <authorList>
            <person name="Spang A."/>
            <person name="Saw J.H."/>
            <person name="Jorgensen S.L."/>
            <person name="Zaremba-Niedzwiedzka K."/>
            <person name="Martijn J."/>
            <person name="Lind A.E."/>
            <person name="van Eijk R."/>
            <person name="Schleper C."/>
            <person name="Guy L."/>
            <person name="Ettema T.J."/>
        </authorList>
    </citation>
    <scope>NUCLEOTIDE SEQUENCE</scope>
</reference>
<gene>
    <name evidence="2" type="ORF">LCGC14_0587460</name>
</gene>
<dbReference type="EMBL" id="LAZR01000907">
    <property type="protein sequence ID" value="KKN54924.1"/>
    <property type="molecule type" value="Genomic_DNA"/>
</dbReference>
<evidence type="ECO:0000259" key="1">
    <source>
        <dbReference type="Pfam" id="PF08915"/>
    </source>
</evidence>
<sequence>MRFISFHVNSFWYKVTKKGRSSIIEKITEDNREKRVEEALVLFISMEMQDEKNTEILERAIVEIEKITNQLKITNIVIIPYAHLFGKLSTLEFAFESFKSIESLLKTQGFSVTRLPFGWFNKLDMKAKGHPLSRISRKIR</sequence>
<dbReference type="Pfam" id="PF08915">
    <property type="entry name" value="tRNA-Thr_ED"/>
    <property type="match status" value="1"/>
</dbReference>
<proteinExistence type="predicted"/>